<dbReference type="Proteomes" id="UP000008461">
    <property type="component" value="Chromosome"/>
</dbReference>
<dbReference type="InterPro" id="IPR011990">
    <property type="entry name" value="TPR-like_helical_dom_sf"/>
</dbReference>
<keyword evidence="1" id="KW-0732">Signal</keyword>
<sequence>MPRIIIVFCFFCLIQHCVAAQERSFGTLPLINKPGIVLASSGSKKIDSVQYRRVLNIYNRLVQARGDFRFPVPSFNLVAEERRVAGIDYDQLNIVLEEKALGVCNSFGADADAAIAFLLAHELTHYYEKHAWRSGFADENKDLKISVEMNKLADDAANETEADYLGGFLAYSAGYGLFQRGAEIIQGLYKAYGLKNEIAGYPSLSDRQALSRRTAERLANLVDLFEMANLLSATGKHNLAYEYYRYLLLEYQSREIYNNLGVTVTLSTMEEIGTQKYRYPLEMDLESSAQKAAMLSPGDPRVQEKFRQAILHFDAAISMDPNYAPAYLNKATVYALMGDLVRARFYANVEARQASKTGNYPKVAQDIDVLMGIIEARSNNVKGAQALFTKADKAGSALAKINLRVLLKQPPLKEIPAGGLWLDAEKIENFSLDEVARDLRVDPKKTIMVKSRMEFLQTPPIGTASTVFVNLVNNDQKTIFHLTEPGYTGKTARKIGLGDPRANVVKVYGEPARSLETPRGQIMVYQNILFIIGKDGKLERWANYQ</sequence>
<dbReference type="eggNOG" id="COG0457">
    <property type="taxonomic scope" value="Bacteria"/>
</dbReference>
<dbReference type="KEGG" id="hhy:Halhy_2053"/>
<evidence type="ECO:0000313" key="3">
    <source>
        <dbReference type="Proteomes" id="UP000008461"/>
    </source>
</evidence>
<keyword evidence="3" id="KW-1185">Reference proteome</keyword>
<dbReference type="STRING" id="760192.Halhy_2053"/>
<evidence type="ECO:0000313" key="2">
    <source>
        <dbReference type="EMBL" id="AEE49938.1"/>
    </source>
</evidence>
<dbReference type="Pfam" id="PF13431">
    <property type="entry name" value="TPR_17"/>
    <property type="match status" value="1"/>
</dbReference>
<evidence type="ECO:0000256" key="1">
    <source>
        <dbReference type="SAM" id="SignalP"/>
    </source>
</evidence>
<dbReference type="EMBL" id="CP002691">
    <property type="protein sequence ID" value="AEE49938.1"/>
    <property type="molecule type" value="Genomic_DNA"/>
</dbReference>
<proteinExistence type="predicted"/>
<dbReference type="HOGENOM" id="CLU_481261_0_0_10"/>
<protein>
    <submittedName>
        <fullName evidence="2">Uncharacterized protein</fullName>
    </submittedName>
</protein>
<dbReference type="AlphaFoldDB" id="F4KPI4"/>
<reference evidence="2 3" key="1">
    <citation type="journal article" date="2011" name="Stand. Genomic Sci.">
        <title>Complete genome sequence of Haliscomenobacter hydrossis type strain (O).</title>
        <authorList>
            <consortium name="US DOE Joint Genome Institute (JGI-PGF)"/>
            <person name="Daligault H."/>
            <person name="Lapidus A."/>
            <person name="Zeytun A."/>
            <person name="Nolan M."/>
            <person name="Lucas S."/>
            <person name="Del Rio T.G."/>
            <person name="Tice H."/>
            <person name="Cheng J.F."/>
            <person name="Tapia R."/>
            <person name="Han C."/>
            <person name="Goodwin L."/>
            <person name="Pitluck S."/>
            <person name="Liolios K."/>
            <person name="Pagani I."/>
            <person name="Ivanova N."/>
            <person name="Huntemann M."/>
            <person name="Mavromatis K."/>
            <person name="Mikhailova N."/>
            <person name="Pati A."/>
            <person name="Chen A."/>
            <person name="Palaniappan K."/>
            <person name="Land M."/>
            <person name="Hauser L."/>
            <person name="Brambilla E.M."/>
            <person name="Rohde M."/>
            <person name="Verbarg S."/>
            <person name="Goker M."/>
            <person name="Bristow J."/>
            <person name="Eisen J.A."/>
            <person name="Markowitz V."/>
            <person name="Hugenholtz P."/>
            <person name="Kyrpides N.C."/>
            <person name="Klenk H.P."/>
            <person name="Woyke T."/>
        </authorList>
    </citation>
    <scope>NUCLEOTIDE SEQUENCE [LARGE SCALE GENOMIC DNA]</scope>
    <source>
        <strain evidence="3">ATCC 27775 / DSM 1100 / LMG 10767 / O</strain>
    </source>
</reference>
<gene>
    <name evidence="2" type="ordered locus">Halhy_2053</name>
</gene>
<feature type="chain" id="PRO_5003310186" evidence="1">
    <location>
        <begin position="20"/>
        <end position="545"/>
    </location>
</feature>
<dbReference type="RefSeq" id="WP_013764491.1">
    <property type="nucleotide sequence ID" value="NC_015510.1"/>
</dbReference>
<dbReference type="Gene3D" id="1.25.40.10">
    <property type="entry name" value="Tetratricopeptide repeat domain"/>
    <property type="match status" value="1"/>
</dbReference>
<reference key="2">
    <citation type="submission" date="2011-04" db="EMBL/GenBank/DDBJ databases">
        <title>Complete sequence of chromosome of Haliscomenobacter hydrossis DSM 1100.</title>
        <authorList>
            <consortium name="US DOE Joint Genome Institute (JGI-PGF)"/>
            <person name="Lucas S."/>
            <person name="Han J."/>
            <person name="Lapidus A."/>
            <person name="Bruce D."/>
            <person name="Goodwin L."/>
            <person name="Pitluck S."/>
            <person name="Peters L."/>
            <person name="Kyrpides N."/>
            <person name="Mavromatis K."/>
            <person name="Ivanova N."/>
            <person name="Ovchinnikova G."/>
            <person name="Pagani I."/>
            <person name="Daligault H."/>
            <person name="Detter J.C."/>
            <person name="Han C."/>
            <person name="Land M."/>
            <person name="Hauser L."/>
            <person name="Markowitz V."/>
            <person name="Cheng J.-F."/>
            <person name="Hugenholtz P."/>
            <person name="Woyke T."/>
            <person name="Wu D."/>
            <person name="Verbarg S."/>
            <person name="Frueling A."/>
            <person name="Brambilla E."/>
            <person name="Klenk H.-P."/>
            <person name="Eisen J.A."/>
        </authorList>
    </citation>
    <scope>NUCLEOTIDE SEQUENCE</scope>
    <source>
        <strain>DSM 1100</strain>
    </source>
</reference>
<accession>F4KPI4</accession>
<organism evidence="2 3">
    <name type="scientific">Haliscomenobacter hydrossis (strain ATCC 27775 / DSM 1100 / LMG 10767 / O)</name>
    <dbReference type="NCBI Taxonomy" id="760192"/>
    <lineage>
        <taxon>Bacteria</taxon>
        <taxon>Pseudomonadati</taxon>
        <taxon>Bacteroidota</taxon>
        <taxon>Saprospiria</taxon>
        <taxon>Saprospirales</taxon>
        <taxon>Haliscomenobacteraceae</taxon>
        <taxon>Haliscomenobacter</taxon>
    </lineage>
</organism>
<name>F4KPI4_HALH1</name>
<feature type="signal peptide" evidence="1">
    <location>
        <begin position="1"/>
        <end position="19"/>
    </location>
</feature>
<dbReference type="SUPFAM" id="SSF48452">
    <property type="entry name" value="TPR-like"/>
    <property type="match status" value="1"/>
</dbReference>
<dbReference type="OrthoDB" id="1376641at2"/>